<dbReference type="Proteomes" id="UP000242351">
    <property type="component" value="Unassembled WGS sequence"/>
</dbReference>
<dbReference type="Pfam" id="PF01757">
    <property type="entry name" value="Acyl_transf_3"/>
    <property type="match status" value="1"/>
</dbReference>
<keyword evidence="1" id="KW-1133">Transmembrane helix</keyword>
<sequence>MQKFRYDINGLRAYAVALVVLYHFDIIGFNAGFIGVDIFFVISGYLMTSIIYKGLSVNSFSYINFYLARAVRILPALVVMCVCLAVVFWFILLPQEYRAFGKHSIFSINFLSNIIYWKESGYFDIDSHNKSLLHTWSLSVEWQFYLIYPLIMAIIYKFSSNRKFIFYILSLIGLLSLYMAISIEDQSAGFFLIHTRAWEMIAGGLVFLIALDTNRFSKFFELIGFFFIFLSCFIFDTSTPWPSYNALLPVIGTVLILIANRSDSLLTNQKIFQWIGNTSYSIYLWHWPIVFLLFYFYKDQDLLFKILGVILSLFFGYVSYHYIENISRKKLSSIKELHLCIIWGVCILILSVACYSIYISNGYPKRWSEIIQHYHEVATTKNSKAEKCVTDIHSDSVKSCTYGEGEIKLLVIGDSHSNALLNGVIKSLPQNSSLVHWWVPNCATVLGLKRKDDSNYNCGNLVEQILVETDKYPNVPVLIINRSNALFLGQPENESHTSPVRYVNTPHNHYDKAYINEMRQAYFDTFKLFREKHPVFITTPLPEAEVNIPNYMSKLEAYGVGDKNKLRISKEEYLLRSRYSFDFINTIQQELDVKVIDIHKMVCDENFCYFYQNHNPLYMDDDHFGWKQSEIFSHLFSENIFYK</sequence>
<feature type="transmembrane region" description="Helical" evidence="1">
    <location>
        <begin position="280"/>
        <end position="297"/>
    </location>
</feature>
<evidence type="ECO:0000313" key="4">
    <source>
        <dbReference type="EMBL" id="PJI32569.1"/>
    </source>
</evidence>
<dbReference type="PANTHER" id="PTHR23028">
    <property type="entry name" value="ACETYLTRANSFERASE"/>
    <property type="match status" value="1"/>
</dbReference>
<dbReference type="AlphaFoldDB" id="A0A2H9ULI8"/>
<feature type="transmembrane region" description="Helical" evidence="1">
    <location>
        <begin position="218"/>
        <end position="235"/>
    </location>
</feature>
<dbReference type="InterPro" id="IPR050879">
    <property type="entry name" value="Acyltransferase_3"/>
</dbReference>
<reference evidence="4 5" key="2">
    <citation type="submission" date="2017-12" db="EMBL/GenBank/DDBJ databases">
        <title>Revising the taxonomy of the Acinetobacter lwoffii group: the description of Acinetobacter pseudolwoffii sp. nov. and emended description of Acinetobacter lwoffii.</title>
        <authorList>
            <person name="Nemec A."/>
        </authorList>
    </citation>
    <scope>NUCLEOTIDE SEQUENCE [LARGE SCALE GENOMIC DNA]</scope>
    <source>
        <strain evidence="4 5">ANC 5347</strain>
    </source>
</reference>
<dbReference type="GO" id="GO:0000271">
    <property type="term" value="P:polysaccharide biosynthetic process"/>
    <property type="evidence" value="ECO:0007669"/>
    <property type="project" value="TreeGrafter"/>
</dbReference>
<feature type="transmembrane region" description="Helical" evidence="1">
    <location>
        <begin position="241"/>
        <end position="259"/>
    </location>
</feature>
<feature type="domain" description="SGNH" evidence="3">
    <location>
        <begin position="394"/>
        <end position="636"/>
    </location>
</feature>
<evidence type="ECO:0000259" key="3">
    <source>
        <dbReference type="Pfam" id="PF19040"/>
    </source>
</evidence>
<feature type="transmembrane region" description="Helical" evidence="1">
    <location>
        <begin position="303"/>
        <end position="320"/>
    </location>
</feature>
<proteinExistence type="predicted"/>
<organism evidence="4 5">
    <name type="scientific">Acinetobacter pseudolwoffii</name>
    <dbReference type="NCBI Taxonomy" id="2053287"/>
    <lineage>
        <taxon>Bacteria</taxon>
        <taxon>Pseudomonadati</taxon>
        <taxon>Pseudomonadota</taxon>
        <taxon>Gammaproteobacteria</taxon>
        <taxon>Moraxellales</taxon>
        <taxon>Moraxellaceae</taxon>
        <taxon>Acinetobacter</taxon>
    </lineage>
</organism>
<feature type="domain" description="Acyltransferase 3" evidence="2">
    <location>
        <begin position="6"/>
        <end position="320"/>
    </location>
</feature>
<dbReference type="PANTHER" id="PTHR23028:SF53">
    <property type="entry name" value="ACYL_TRANSF_3 DOMAIN-CONTAINING PROTEIN"/>
    <property type="match status" value="1"/>
</dbReference>
<feature type="transmembrane region" description="Helical" evidence="1">
    <location>
        <begin position="38"/>
        <end position="61"/>
    </location>
</feature>
<name>A0A2H9ULI8_9GAMM</name>
<feature type="transmembrane region" description="Helical" evidence="1">
    <location>
        <begin position="189"/>
        <end position="211"/>
    </location>
</feature>
<keyword evidence="4" id="KW-0808">Transferase</keyword>
<reference evidence="4 5" key="1">
    <citation type="submission" date="2017-11" db="EMBL/GenBank/DDBJ databases">
        <authorList>
            <person name="Han C.G."/>
        </authorList>
    </citation>
    <scope>NUCLEOTIDE SEQUENCE [LARGE SCALE GENOMIC DNA]</scope>
    <source>
        <strain evidence="4 5">ANC 5347</strain>
    </source>
</reference>
<accession>A0A2H9ULI8</accession>
<dbReference type="RefSeq" id="WP_100357673.1">
    <property type="nucleotide sequence ID" value="NZ_PGOZ01000008.1"/>
</dbReference>
<feature type="transmembrane region" description="Helical" evidence="1">
    <location>
        <begin position="165"/>
        <end position="183"/>
    </location>
</feature>
<protein>
    <submittedName>
        <fullName evidence="4">Acyltransferase</fullName>
    </submittedName>
</protein>
<feature type="transmembrane region" description="Helical" evidence="1">
    <location>
        <begin position="340"/>
        <end position="358"/>
    </location>
</feature>
<dbReference type="GO" id="GO:0016020">
    <property type="term" value="C:membrane"/>
    <property type="evidence" value="ECO:0007669"/>
    <property type="project" value="TreeGrafter"/>
</dbReference>
<dbReference type="Pfam" id="PF19040">
    <property type="entry name" value="SGNH"/>
    <property type="match status" value="1"/>
</dbReference>
<dbReference type="InterPro" id="IPR043968">
    <property type="entry name" value="SGNH"/>
</dbReference>
<feature type="transmembrane region" description="Helical" evidence="1">
    <location>
        <begin position="142"/>
        <end position="158"/>
    </location>
</feature>
<comment type="caution">
    <text evidence="4">The sequence shown here is derived from an EMBL/GenBank/DDBJ whole genome shotgun (WGS) entry which is preliminary data.</text>
</comment>
<evidence type="ECO:0000313" key="5">
    <source>
        <dbReference type="Proteomes" id="UP000242351"/>
    </source>
</evidence>
<feature type="transmembrane region" description="Helical" evidence="1">
    <location>
        <begin position="12"/>
        <end position="32"/>
    </location>
</feature>
<dbReference type="GO" id="GO:0016747">
    <property type="term" value="F:acyltransferase activity, transferring groups other than amino-acyl groups"/>
    <property type="evidence" value="ECO:0007669"/>
    <property type="project" value="InterPro"/>
</dbReference>
<dbReference type="InterPro" id="IPR002656">
    <property type="entry name" value="Acyl_transf_3_dom"/>
</dbReference>
<keyword evidence="1" id="KW-0472">Membrane</keyword>
<gene>
    <name evidence="4" type="ORF">CU320_07915</name>
</gene>
<feature type="transmembrane region" description="Helical" evidence="1">
    <location>
        <begin position="73"/>
        <end position="92"/>
    </location>
</feature>
<keyword evidence="4" id="KW-0012">Acyltransferase</keyword>
<dbReference type="EMBL" id="PGOZ01000008">
    <property type="protein sequence ID" value="PJI32569.1"/>
    <property type="molecule type" value="Genomic_DNA"/>
</dbReference>
<evidence type="ECO:0000256" key="1">
    <source>
        <dbReference type="SAM" id="Phobius"/>
    </source>
</evidence>
<evidence type="ECO:0000259" key="2">
    <source>
        <dbReference type="Pfam" id="PF01757"/>
    </source>
</evidence>
<keyword evidence="1" id="KW-0812">Transmembrane</keyword>